<feature type="non-terminal residue" evidence="2">
    <location>
        <position position="1"/>
    </location>
</feature>
<feature type="compositionally biased region" description="Basic and acidic residues" evidence="1">
    <location>
        <begin position="38"/>
        <end position="53"/>
    </location>
</feature>
<evidence type="ECO:0000256" key="1">
    <source>
        <dbReference type="SAM" id="MobiDB-lite"/>
    </source>
</evidence>
<gene>
    <name evidence="2" type="primary">Pcdh9_1</name>
    <name evidence="2" type="ORF">GTO95_0017010</name>
</gene>
<feature type="non-terminal residue" evidence="2">
    <location>
        <position position="92"/>
    </location>
</feature>
<sequence length="92" mass="10304">MPPGLGSYQQPKSPLSTFANQKEWAKDKLVNGHTLTRSWKEDGNQNQFGDRKQYGSAEGHFKNGNHMADIQLANLKSYKQASGTDSPMEHQL</sequence>
<protein>
    <submittedName>
        <fullName evidence="2">PCDH9 protein</fullName>
    </submittedName>
</protein>
<keyword evidence="3" id="KW-1185">Reference proteome</keyword>
<comment type="caution">
    <text evidence="2">The sequence shown here is derived from an EMBL/GenBank/DDBJ whole genome shotgun (WGS) entry which is preliminary data.</text>
</comment>
<evidence type="ECO:0000313" key="2">
    <source>
        <dbReference type="EMBL" id="MBN3315817.1"/>
    </source>
</evidence>
<name>A0A8J7T9M4_ATRSP</name>
<evidence type="ECO:0000313" key="3">
    <source>
        <dbReference type="Proteomes" id="UP000736164"/>
    </source>
</evidence>
<feature type="region of interest" description="Disordered" evidence="1">
    <location>
        <begin position="35"/>
        <end position="62"/>
    </location>
</feature>
<proteinExistence type="predicted"/>
<dbReference type="EMBL" id="JAAWVO010024840">
    <property type="protein sequence ID" value="MBN3315817.1"/>
    <property type="molecule type" value="Genomic_DNA"/>
</dbReference>
<accession>A0A8J7T9M4</accession>
<reference evidence="2" key="1">
    <citation type="journal article" date="2021" name="Cell">
        <title>Tracing the genetic footprints of vertebrate landing in non-teleost ray-finned fishes.</title>
        <authorList>
            <person name="Bi X."/>
            <person name="Wang K."/>
            <person name="Yang L."/>
            <person name="Pan H."/>
            <person name="Jiang H."/>
            <person name="Wei Q."/>
            <person name="Fang M."/>
            <person name="Yu H."/>
            <person name="Zhu C."/>
            <person name="Cai Y."/>
            <person name="He Y."/>
            <person name="Gan X."/>
            <person name="Zeng H."/>
            <person name="Yu D."/>
            <person name="Zhu Y."/>
            <person name="Jiang H."/>
            <person name="Qiu Q."/>
            <person name="Yang H."/>
            <person name="Zhang Y.E."/>
            <person name="Wang W."/>
            <person name="Zhu M."/>
            <person name="He S."/>
            <person name="Zhang G."/>
        </authorList>
    </citation>
    <scope>NUCLEOTIDE SEQUENCE</scope>
    <source>
        <strain evidence="2">Allg_001</strain>
    </source>
</reference>
<dbReference type="AlphaFoldDB" id="A0A8J7T9M4"/>
<dbReference type="Proteomes" id="UP000736164">
    <property type="component" value="Unassembled WGS sequence"/>
</dbReference>
<organism evidence="2 3">
    <name type="scientific">Atractosteus spatula</name>
    <name type="common">Alligator gar</name>
    <name type="synonym">Lepisosteus spatula</name>
    <dbReference type="NCBI Taxonomy" id="7917"/>
    <lineage>
        <taxon>Eukaryota</taxon>
        <taxon>Metazoa</taxon>
        <taxon>Chordata</taxon>
        <taxon>Craniata</taxon>
        <taxon>Vertebrata</taxon>
        <taxon>Euteleostomi</taxon>
        <taxon>Actinopterygii</taxon>
        <taxon>Neopterygii</taxon>
        <taxon>Holostei</taxon>
        <taxon>Semionotiformes</taxon>
        <taxon>Lepisosteidae</taxon>
        <taxon>Atractosteus</taxon>
    </lineage>
</organism>